<name>A0A8X8FKB6_9GAMM</name>
<gene>
    <name evidence="3" type="ORF">H9654_04400</name>
</gene>
<proteinExistence type="predicted"/>
<dbReference type="RefSeq" id="WP_191769355.1">
    <property type="nucleotide sequence ID" value="NZ_JACSQS010000003.1"/>
</dbReference>
<evidence type="ECO:0000313" key="3">
    <source>
        <dbReference type="EMBL" id="MBD7953443.1"/>
    </source>
</evidence>
<dbReference type="AlphaFoldDB" id="A0A8X8FKB6"/>
<feature type="region of interest" description="Disordered" evidence="1">
    <location>
        <begin position="408"/>
        <end position="431"/>
    </location>
</feature>
<evidence type="ECO:0000256" key="1">
    <source>
        <dbReference type="SAM" id="MobiDB-lite"/>
    </source>
</evidence>
<organism evidence="3 4">
    <name type="scientific">Stenotrophomonas lacuserhaii</name>
    <dbReference type="NCBI Taxonomy" id="2760084"/>
    <lineage>
        <taxon>Bacteria</taxon>
        <taxon>Pseudomonadati</taxon>
        <taxon>Pseudomonadota</taxon>
        <taxon>Gammaproteobacteria</taxon>
        <taxon>Lysobacterales</taxon>
        <taxon>Lysobacteraceae</taxon>
        <taxon>Stenotrophomonas</taxon>
    </lineage>
</organism>
<dbReference type="Proteomes" id="UP000636938">
    <property type="component" value="Unassembled WGS sequence"/>
</dbReference>
<feature type="signal peptide" evidence="2">
    <location>
        <begin position="1"/>
        <end position="21"/>
    </location>
</feature>
<keyword evidence="4" id="KW-1185">Reference proteome</keyword>
<dbReference type="EMBL" id="JACSQS010000003">
    <property type="protein sequence ID" value="MBD7953443.1"/>
    <property type="molecule type" value="Genomic_DNA"/>
</dbReference>
<accession>A0A8X8FKB6</accession>
<evidence type="ECO:0000313" key="4">
    <source>
        <dbReference type="Proteomes" id="UP000636938"/>
    </source>
</evidence>
<keyword evidence="2" id="KW-0732">Signal</keyword>
<reference evidence="3 4" key="1">
    <citation type="submission" date="2020-08" db="EMBL/GenBank/DDBJ databases">
        <title>A Genomic Blueprint of the Chicken Gut Microbiome.</title>
        <authorList>
            <person name="Gilroy R."/>
            <person name="Ravi A."/>
            <person name="Getino M."/>
            <person name="Pursley I."/>
            <person name="Horton D.L."/>
            <person name="Alikhan N.-F."/>
            <person name="Baker D."/>
            <person name="Gharbi K."/>
            <person name="Hall N."/>
            <person name="Watson M."/>
            <person name="Adriaenssens E.M."/>
            <person name="Foster-Nyarko E."/>
            <person name="Jarju S."/>
            <person name="Secka A."/>
            <person name="Antonio M."/>
            <person name="Oren A."/>
            <person name="Chaudhuri R."/>
            <person name="La Ragione R.M."/>
            <person name="Hildebrand F."/>
            <person name="Pallen M.J."/>
        </authorList>
    </citation>
    <scope>NUCLEOTIDE SEQUENCE [LARGE SCALE GENOMIC DNA]</scope>
    <source>
        <strain evidence="3 4">Sa5BUN4</strain>
    </source>
</reference>
<evidence type="ECO:0008006" key="5">
    <source>
        <dbReference type="Google" id="ProtNLM"/>
    </source>
</evidence>
<sequence length="431" mass="47202">MRAGAALLGALLVLLPGTALSAAPECTQGLLERLGWRFESAAVTTPDVHGGPVCTREDLRQAHAQGDLRATLPRQWQPAVRAEFMQQLLDDPASVCAYAMRVGEAARRAAHALENNPGYRFSGLQLGWIGFGARGAHAQGWQRTRSLGRGYRPAASNSQALAAFYTGKVRSECGVGRQVAQLATQRELHGDASFDTAFDNDELGIGTFVGLHDTNSILLGAHAGDLFADGKAVRTSAMGRQAFMGAPGYLTHALGRETLDDLNNQAENFIVVDVGAEAAEALRRHGGFGWYDQRNRELWELSRQLPRRGVRFFERLLAERDPALRASLTDDEAVLLERMDAVLDDPFYRQFLIFVHPRGIKPIGLHVARLLDRNPRTPFTVELTVHNLPTTLYRRWQQAQLRHCAATGLPGSLTSDSGPDGDAGRRPSTQR</sequence>
<protein>
    <recommendedName>
        <fullName evidence="5">Secreted protein</fullName>
    </recommendedName>
</protein>
<feature type="chain" id="PRO_5036496224" description="Secreted protein" evidence="2">
    <location>
        <begin position="22"/>
        <end position="431"/>
    </location>
</feature>
<evidence type="ECO:0000256" key="2">
    <source>
        <dbReference type="SAM" id="SignalP"/>
    </source>
</evidence>
<comment type="caution">
    <text evidence="3">The sequence shown here is derived from an EMBL/GenBank/DDBJ whole genome shotgun (WGS) entry which is preliminary data.</text>
</comment>